<dbReference type="Pfam" id="PF00201">
    <property type="entry name" value="UDPGT"/>
    <property type="match status" value="1"/>
</dbReference>
<dbReference type="AlphaFoldDB" id="A0AAV1I3F3"/>
<dbReference type="EMBL" id="CAUYUE010000005">
    <property type="protein sequence ID" value="CAK0774813.1"/>
    <property type="molecule type" value="Genomic_DNA"/>
</dbReference>
<dbReference type="GO" id="GO:0008194">
    <property type="term" value="F:UDP-glycosyltransferase activity"/>
    <property type="evidence" value="ECO:0007669"/>
    <property type="project" value="InterPro"/>
</dbReference>
<sequence>MSSMSSCRRPQTREYFLSRWGPLLNWVSSGCHHLPQGHEQVVQMAVSFATLPCKVLWRLTSSELPDESASAPLRLGSNTKVVTLVPQNDILAHPNLRAFVSHVGLNSMYEAIYHGKPIVAMPFFADQLPNADKVVAKGCGVQITPAEAGSSSFSNAIHEVLTDLQYTKAAQALSRKLRARKNSPVEEAADLIEHVLETEGDPYLKTLDDELSFLVRNSVDTCAAMTAFVVLVVALSWQCLTRLHHFALLLQYHAGKKKKNL</sequence>
<evidence type="ECO:0000313" key="4">
    <source>
        <dbReference type="Proteomes" id="UP001314263"/>
    </source>
</evidence>
<proteinExistence type="predicted"/>
<protein>
    <recommendedName>
        <fullName evidence="5">Glucuronosyltransferase</fullName>
    </recommendedName>
</protein>
<name>A0AAV1I3F3_9CHLO</name>
<reference evidence="3 4" key="1">
    <citation type="submission" date="2023-10" db="EMBL/GenBank/DDBJ databases">
        <authorList>
            <person name="Maclean D."/>
            <person name="Macfadyen A."/>
        </authorList>
    </citation>
    <scope>NUCLEOTIDE SEQUENCE [LARGE SCALE GENOMIC DNA]</scope>
</reference>
<evidence type="ECO:0000256" key="2">
    <source>
        <dbReference type="ARBA" id="ARBA00022679"/>
    </source>
</evidence>
<comment type="caution">
    <text evidence="3">The sequence shown here is derived from an EMBL/GenBank/DDBJ whole genome shotgun (WGS) entry which is preliminary data.</text>
</comment>
<dbReference type="Gene3D" id="3.40.50.2000">
    <property type="entry name" value="Glycogen Phosphorylase B"/>
    <property type="match status" value="1"/>
</dbReference>
<dbReference type="InterPro" id="IPR002213">
    <property type="entry name" value="UDP_glucos_trans"/>
</dbReference>
<dbReference type="Proteomes" id="UP001314263">
    <property type="component" value="Unassembled WGS sequence"/>
</dbReference>
<dbReference type="InterPro" id="IPR050271">
    <property type="entry name" value="UDP-glycosyltransferase"/>
</dbReference>
<dbReference type="PANTHER" id="PTHR48043">
    <property type="entry name" value="EG:EG0003.4 PROTEIN-RELATED"/>
    <property type="match status" value="1"/>
</dbReference>
<dbReference type="CDD" id="cd03784">
    <property type="entry name" value="GT1_Gtf-like"/>
    <property type="match status" value="1"/>
</dbReference>
<dbReference type="PANTHER" id="PTHR48043:SF145">
    <property type="entry name" value="FI06409P-RELATED"/>
    <property type="match status" value="1"/>
</dbReference>
<dbReference type="SUPFAM" id="SSF53756">
    <property type="entry name" value="UDP-Glycosyltransferase/glycogen phosphorylase"/>
    <property type="match status" value="1"/>
</dbReference>
<keyword evidence="2" id="KW-0808">Transferase</keyword>
<organism evidence="3 4">
    <name type="scientific">Coccomyxa viridis</name>
    <dbReference type="NCBI Taxonomy" id="1274662"/>
    <lineage>
        <taxon>Eukaryota</taxon>
        <taxon>Viridiplantae</taxon>
        <taxon>Chlorophyta</taxon>
        <taxon>core chlorophytes</taxon>
        <taxon>Trebouxiophyceae</taxon>
        <taxon>Trebouxiophyceae incertae sedis</taxon>
        <taxon>Coccomyxaceae</taxon>
        <taxon>Coccomyxa</taxon>
    </lineage>
</organism>
<evidence type="ECO:0000313" key="3">
    <source>
        <dbReference type="EMBL" id="CAK0774813.1"/>
    </source>
</evidence>
<keyword evidence="1" id="KW-0328">Glycosyltransferase</keyword>
<evidence type="ECO:0008006" key="5">
    <source>
        <dbReference type="Google" id="ProtNLM"/>
    </source>
</evidence>
<evidence type="ECO:0000256" key="1">
    <source>
        <dbReference type="ARBA" id="ARBA00022676"/>
    </source>
</evidence>
<keyword evidence="4" id="KW-1185">Reference proteome</keyword>
<gene>
    <name evidence="3" type="ORF">CVIRNUC_004205</name>
</gene>
<accession>A0AAV1I3F3</accession>